<comment type="similarity">
    <text evidence="4">Belongs to the PPP phosphatase family.</text>
</comment>
<dbReference type="EC" id="3.1.3.16" evidence="4"/>
<dbReference type="Gene3D" id="3.60.21.10">
    <property type="match status" value="1"/>
</dbReference>
<name>A0A812TRF2_SYMPI</name>
<dbReference type="PRINTS" id="PR00114">
    <property type="entry name" value="STPHPHTASE"/>
</dbReference>
<protein>
    <recommendedName>
        <fullName evidence="4">Serine/threonine-protein phosphatase</fullName>
        <ecNumber evidence="4">3.1.3.16</ecNumber>
    </recommendedName>
</protein>
<feature type="region of interest" description="Disordered" evidence="5">
    <location>
        <begin position="80"/>
        <end position="102"/>
    </location>
</feature>
<sequence>MTVDTAATSTIFDFDELEKVDLRHPTTERVQNLGSPVASLDMNGSVRSSFCADSALRLEFQKLQSLHKAYAKIDLTNGSCHRAKQSEDPKQEEEPLESDASDELTDLDEAFDGLDALSEIWPGDVPSSEDDLADLPELVPGPEYQRPGVWEVCVVRVIVRKEPNVDAGVQSLCHEKELLFEELEGSENEDWVCLERQRGYVLKDGSVKDPKLGLLVRPFHLRGVPSDQSESVMSLLRTTWRSAREQNGAFDGFNENSEKIQNRGLLRPQLVAKLRRAEEDAVSAALSKATFDFDAFQTEYQRGVSVVLSEQGFLAQARMLMQKAVAAGSQGAGKLRYAPSDRTKGDMDQASVTALIAAMRARTLPSQEDAISTVAAAAKLLGQQPTLVRLQLPAGATVHVVGDVHGQFWDLLHILEFCGEPSLQNQYLFNGDFVDRGQFSVEVALLLLAMKVAAPRAVHLNRGNHEAVRMNALYGFMQETEQKYSNELFRQFAEAFRNLPLATLVNDSVFVVHGGLSSKDGVRLSEIAHLDRKREPDEIADQLMLDLLWSDPMERDGYAQSPRGGGILFGPDVTQRFCEQNGLSCVIRSHEMKSEGYEWQRLGRCLTVFSAPNYCDMCGNLGAVCDIQAKPGQKRISVNDLNVRTFECSPHPEEPHMANLMFRPFC</sequence>
<proteinExistence type="inferred from homology"/>
<dbReference type="Proteomes" id="UP000649617">
    <property type="component" value="Unassembled WGS sequence"/>
</dbReference>
<gene>
    <name evidence="7" type="primary">PP5</name>
    <name evidence="7" type="ORF">SPIL2461_LOCUS14055</name>
</gene>
<keyword evidence="2" id="KW-0479">Metal-binding</keyword>
<dbReference type="InterPro" id="IPR051134">
    <property type="entry name" value="PPP_phosphatase"/>
</dbReference>
<evidence type="ECO:0000256" key="1">
    <source>
        <dbReference type="ARBA" id="ARBA00001936"/>
    </source>
</evidence>
<dbReference type="SMART" id="SM00156">
    <property type="entry name" value="PP2Ac"/>
    <property type="match status" value="1"/>
</dbReference>
<dbReference type="PROSITE" id="PS00125">
    <property type="entry name" value="SER_THR_PHOSPHATASE"/>
    <property type="match status" value="1"/>
</dbReference>
<evidence type="ECO:0000313" key="7">
    <source>
        <dbReference type="EMBL" id="CAE7533221.1"/>
    </source>
</evidence>
<dbReference type="Pfam" id="PF00149">
    <property type="entry name" value="Metallophos"/>
    <property type="match status" value="1"/>
</dbReference>
<keyword evidence="4" id="KW-0378">Hydrolase</keyword>
<evidence type="ECO:0000256" key="3">
    <source>
        <dbReference type="ARBA" id="ARBA00023211"/>
    </source>
</evidence>
<feature type="domain" description="Serine/threonine specific protein phosphatases" evidence="6">
    <location>
        <begin position="461"/>
        <end position="466"/>
    </location>
</feature>
<comment type="cofactor">
    <cofactor evidence="1">
        <name>Mn(2+)</name>
        <dbReference type="ChEBI" id="CHEBI:29035"/>
    </cofactor>
</comment>
<dbReference type="PANTHER" id="PTHR45668">
    <property type="entry name" value="SERINE/THREONINE-PROTEIN PHOSPHATASE 5-RELATED"/>
    <property type="match status" value="1"/>
</dbReference>
<dbReference type="InterPro" id="IPR006186">
    <property type="entry name" value="Ser/Thr-sp_prot-phosphatase"/>
</dbReference>
<keyword evidence="3" id="KW-0464">Manganese</keyword>
<organism evidence="7 8">
    <name type="scientific">Symbiodinium pilosum</name>
    <name type="common">Dinoflagellate</name>
    <dbReference type="NCBI Taxonomy" id="2952"/>
    <lineage>
        <taxon>Eukaryota</taxon>
        <taxon>Sar</taxon>
        <taxon>Alveolata</taxon>
        <taxon>Dinophyceae</taxon>
        <taxon>Suessiales</taxon>
        <taxon>Symbiodiniaceae</taxon>
        <taxon>Symbiodinium</taxon>
    </lineage>
</organism>
<dbReference type="SUPFAM" id="SSF56300">
    <property type="entry name" value="Metallo-dependent phosphatases"/>
    <property type="match status" value="1"/>
</dbReference>
<dbReference type="GO" id="GO:0004722">
    <property type="term" value="F:protein serine/threonine phosphatase activity"/>
    <property type="evidence" value="ECO:0007669"/>
    <property type="project" value="UniProtKB-EC"/>
</dbReference>
<dbReference type="InterPro" id="IPR004843">
    <property type="entry name" value="Calcineurin-like_PHP"/>
</dbReference>
<feature type="compositionally biased region" description="Basic and acidic residues" evidence="5">
    <location>
        <begin position="84"/>
        <end position="93"/>
    </location>
</feature>
<dbReference type="EMBL" id="CAJNIZ010031890">
    <property type="protein sequence ID" value="CAE7533221.1"/>
    <property type="molecule type" value="Genomic_DNA"/>
</dbReference>
<comment type="caution">
    <text evidence="7">The sequence shown here is derived from an EMBL/GenBank/DDBJ whole genome shotgun (WGS) entry which is preliminary data.</text>
</comment>
<dbReference type="InterPro" id="IPR029052">
    <property type="entry name" value="Metallo-depent_PP-like"/>
</dbReference>
<dbReference type="OrthoDB" id="435114at2759"/>
<evidence type="ECO:0000256" key="5">
    <source>
        <dbReference type="SAM" id="MobiDB-lite"/>
    </source>
</evidence>
<comment type="catalytic activity">
    <reaction evidence="4">
        <text>O-phospho-L-threonyl-[protein] + H2O = L-threonyl-[protein] + phosphate</text>
        <dbReference type="Rhea" id="RHEA:47004"/>
        <dbReference type="Rhea" id="RHEA-COMP:11060"/>
        <dbReference type="Rhea" id="RHEA-COMP:11605"/>
        <dbReference type="ChEBI" id="CHEBI:15377"/>
        <dbReference type="ChEBI" id="CHEBI:30013"/>
        <dbReference type="ChEBI" id="CHEBI:43474"/>
        <dbReference type="ChEBI" id="CHEBI:61977"/>
        <dbReference type="EC" id="3.1.3.16"/>
    </reaction>
</comment>
<reference evidence="7" key="1">
    <citation type="submission" date="2021-02" db="EMBL/GenBank/DDBJ databases">
        <authorList>
            <person name="Dougan E. K."/>
            <person name="Rhodes N."/>
            <person name="Thang M."/>
            <person name="Chan C."/>
        </authorList>
    </citation>
    <scope>NUCLEOTIDE SEQUENCE</scope>
</reference>
<evidence type="ECO:0000259" key="6">
    <source>
        <dbReference type="PROSITE" id="PS00125"/>
    </source>
</evidence>
<keyword evidence="8" id="KW-1185">Reference proteome</keyword>
<evidence type="ECO:0000313" key="8">
    <source>
        <dbReference type="Proteomes" id="UP000649617"/>
    </source>
</evidence>
<dbReference type="AlphaFoldDB" id="A0A812TRF2"/>
<evidence type="ECO:0000256" key="2">
    <source>
        <dbReference type="ARBA" id="ARBA00022723"/>
    </source>
</evidence>
<accession>A0A812TRF2</accession>
<evidence type="ECO:0000256" key="4">
    <source>
        <dbReference type="RuleBase" id="RU004273"/>
    </source>
</evidence>
<dbReference type="GO" id="GO:0046872">
    <property type="term" value="F:metal ion binding"/>
    <property type="evidence" value="ECO:0007669"/>
    <property type="project" value="UniProtKB-KW"/>
</dbReference>
<dbReference type="PANTHER" id="PTHR45668:SF5">
    <property type="entry name" value="SERINE_THREONINE-PROTEIN PHOSPHATASE 5"/>
    <property type="match status" value="1"/>
</dbReference>